<feature type="signal peptide" evidence="2">
    <location>
        <begin position="1"/>
        <end position="21"/>
    </location>
</feature>
<dbReference type="InterPro" id="IPR007038">
    <property type="entry name" value="HupE_UreJ"/>
</dbReference>
<keyword evidence="1" id="KW-0472">Membrane</keyword>
<feature type="transmembrane region" description="Helical" evidence="1">
    <location>
        <begin position="147"/>
        <end position="166"/>
    </location>
</feature>
<dbReference type="KEGG" id="ntt:TAO_0787"/>
<dbReference type="Proteomes" id="UP000243679">
    <property type="component" value="Chromosome"/>
</dbReference>
<keyword evidence="2" id="KW-0732">Signal</keyword>
<feature type="transmembrane region" description="Helical" evidence="1">
    <location>
        <begin position="173"/>
        <end position="192"/>
    </location>
</feature>
<dbReference type="AlphaFoldDB" id="A0A1Q2SM25"/>
<evidence type="ECO:0000256" key="2">
    <source>
        <dbReference type="SAM" id="SignalP"/>
    </source>
</evidence>
<keyword evidence="4" id="KW-1185">Reference proteome</keyword>
<dbReference type="EMBL" id="AP014836">
    <property type="protein sequence ID" value="BAW80157.1"/>
    <property type="molecule type" value="Genomic_DNA"/>
</dbReference>
<protein>
    <submittedName>
        <fullName evidence="3">HupE/UreJ protein</fullName>
    </submittedName>
</protein>
<dbReference type="OrthoDB" id="9808192at2"/>
<dbReference type="Pfam" id="PF04955">
    <property type="entry name" value="HupE_UreJ"/>
    <property type="match status" value="1"/>
</dbReference>
<sequence length="194" mass="20366">MGAKKLLYITALLLFSGVALAHPGHFGHESFGFVSGLLHPLTGFDHLIAMFAVGLWAAQQQGAARLIVPATFVIAMLMGGLLSAYLNIPLLFIENGIAVSVLALGLLVALAVHLPLRISVLMIALFAINHGYAHGIEIPDLANPAGFIVGFVLSTIGLHGTGFGLANILPDRFFSLIRALGVFFAGAGLWMLTA</sequence>
<keyword evidence="1" id="KW-1133">Transmembrane helix</keyword>
<feature type="transmembrane region" description="Helical" evidence="1">
    <location>
        <begin position="118"/>
        <end position="135"/>
    </location>
</feature>
<evidence type="ECO:0000256" key="1">
    <source>
        <dbReference type="SAM" id="Phobius"/>
    </source>
</evidence>
<evidence type="ECO:0000313" key="4">
    <source>
        <dbReference type="Proteomes" id="UP000243679"/>
    </source>
</evidence>
<organism evidence="3 4">
    <name type="scientific">Candidatus Nitrosoglobus terrae</name>
    <dbReference type="NCBI Taxonomy" id="1630141"/>
    <lineage>
        <taxon>Bacteria</taxon>
        <taxon>Pseudomonadati</taxon>
        <taxon>Pseudomonadota</taxon>
        <taxon>Gammaproteobacteria</taxon>
        <taxon>Chromatiales</taxon>
        <taxon>Chromatiaceae</taxon>
        <taxon>Candidatus Nitrosoglobus</taxon>
    </lineage>
</organism>
<feature type="chain" id="PRO_5012343032" evidence="2">
    <location>
        <begin position="22"/>
        <end position="194"/>
    </location>
</feature>
<feature type="transmembrane region" description="Helical" evidence="1">
    <location>
        <begin position="66"/>
        <end position="86"/>
    </location>
</feature>
<dbReference type="PIRSF" id="PIRSF016919">
    <property type="entry name" value="HupE_UreJ"/>
    <property type="match status" value="1"/>
</dbReference>
<reference evidence="3 4" key="1">
    <citation type="journal article" date="2017" name="ISME J.">
        <title>An acid-tolerant ammonia-oxidizing ?-proteobacterium from soil.</title>
        <authorList>
            <person name="Hayatsu M."/>
            <person name="Tago K."/>
            <person name="Uchiyama I."/>
            <person name="Toyoda A."/>
            <person name="Wang Y."/>
            <person name="Shimomura Y."/>
            <person name="Okubo T."/>
            <person name="Kurisu F."/>
            <person name="Hirono Y."/>
            <person name="Nonaka K."/>
            <person name="Akiyama H."/>
            <person name="Itoh T."/>
            <person name="Takami H."/>
        </authorList>
    </citation>
    <scope>NUCLEOTIDE SEQUENCE [LARGE SCALE GENOMIC DNA]</scope>
    <source>
        <strain evidence="3 4">TAO100</strain>
    </source>
</reference>
<name>A0A1Q2SM25_9GAMM</name>
<keyword evidence="1" id="KW-0812">Transmembrane</keyword>
<gene>
    <name evidence="3" type="ORF">TAO_0787</name>
</gene>
<accession>A0A1Q2SM25</accession>
<proteinExistence type="predicted"/>
<feature type="transmembrane region" description="Helical" evidence="1">
    <location>
        <begin position="37"/>
        <end position="57"/>
    </location>
</feature>
<feature type="transmembrane region" description="Helical" evidence="1">
    <location>
        <begin position="92"/>
        <end position="111"/>
    </location>
</feature>
<evidence type="ECO:0000313" key="3">
    <source>
        <dbReference type="EMBL" id="BAW80157.1"/>
    </source>
</evidence>